<dbReference type="SUPFAM" id="SSF52540">
    <property type="entry name" value="P-loop containing nucleoside triphosphate hydrolases"/>
    <property type="match status" value="1"/>
</dbReference>
<dbReference type="PANTHER" id="PTHR10039:SF16">
    <property type="entry name" value="GPI INOSITOL-DEACYLASE"/>
    <property type="match status" value="1"/>
</dbReference>
<dbReference type="Pfam" id="PF24883">
    <property type="entry name" value="NPHP3_N"/>
    <property type="match status" value="1"/>
</dbReference>
<sequence length="593" mass="67123">MATDKPLLLRAILGRKNLTAMLMLFTTDHYQGIEAECDGKWKAQSQYFVRISVADKEVAKSTNSKPHSSALKWEWNANNQIWFEPSSVLKMELYRVSRTRIDRLNDLVGQHEGKVVEMLDQNASFDLMDKKGDPVRAKIKIALSPTSESDDDIKIFMEKVDSDVSRLPSNDTVWSTVSTVGKTLQLTKNIMDNLSKVHPILNASWTIVSSLYQAVQETDLQDASIRDLASTLREMLAIANKFRNLEEIPDMPNVIEEIGHQSIQVASLIHEYAKLSFARRTGEIQISGLKSRIGNCQKSCAALKVKLSDRINVDTNARVKKIEDRQLAAEINKWLSAPDSSRFCNEAHEKREVDTCSWFLNGERFIRWQENPGFLWVKGKPGCGKSVLCSSIIEKLPKPGSSLGIAYFFFDGRDGQTDQQLHNKLIRSLISQFSDMRHGGIPVELAELHRNCGAQQPLDYQLQDTLRNILNGFSNAYIVIDALDECTDHKKTLNWVNKLVADTDQKVKNLHILVTSRPLRDIKEAFEQLDPHSIDVGGATENQDIMEYLKLQMNSKSTFKKYDEDTQKKIESELAEHAEGSLLSWGNVQAQLK</sequence>
<proteinExistence type="predicted"/>
<dbReference type="HOGENOM" id="CLU_014052_0_0_1"/>
<organism evidence="3 4">
    <name type="scientific">Galerina marginata (strain CBS 339.88)</name>
    <dbReference type="NCBI Taxonomy" id="685588"/>
    <lineage>
        <taxon>Eukaryota</taxon>
        <taxon>Fungi</taxon>
        <taxon>Dikarya</taxon>
        <taxon>Basidiomycota</taxon>
        <taxon>Agaricomycotina</taxon>
        <taxon>Agaricomycetes</taxon>
        <taxon>Agaricomycetidae</taxon>
        <taxon>Agaricales</taxon>
        <taxon>Agaricineae</taxon>
        <taxon>Strophariaceae</taxon>
        <taxon>Galerina</taxon>
    </lineage>
</organism>
<feature type="domain" description="NACHT" evidence="2">
    <location>
        <begin position="373"/>
        <end position="518"/>
    </location>
</feature>
<dbReference type="AlphaFoldDB" id="A0A067STK0"/>
<evidence type="ECO:0000259" key="2">
    <source>
        <dbReference type="PROSITE" id="PS50837"/>
    </source>
</evidence>
<gene>
    <name evidence="3" type="ORF">GALMADRAFT_571488</name>
</gene>
<dbReference type="Gene3D" id="3.40.50.300">
    <property type="entry name" value="P-loop containing nucleotide triphosphate hydrolases"/>
    <property type="match status" value="1"/>
</dbReference>
<dbReference type="InterPro" id="IPR007111">
    <property type="entry name" value="NACHT_NTPase"/>
</dbReference>
<dbReference type="PANTHER" id="PTHR10039">
    <property type="entry name" value="AMELOGENIN"/>
    <property type="match status" value="1"/>
</dbReference>
<dbReference type="OrthoDB" id="7464126at2759"/>
<accession>A0A067STK0</accession>
<name>A0A067STK0_GALM3</name>
<reference evidence="4" key="1">
    <citation type="journal article" date="2014" name="Proc. Natl. Acad. Sci. U.S.A.">
        <title>Extensive sampling of basidiomycete genomes demonstrates inadequacy of the white-rot/brown-rot paradigm for wood decay fungi.</title>
        <authorList>
            <person name="Riley R."/>
            <person name="Salamov A.A."/>
            <person name="Brown D.W."/>
            <person name="Nagy L.G."/>
            <person name="Floudas D."/>
            <person name="Held B.W."/>
            <person name="Levasseur A."/>
            <person name="Lombard V."/>
            <person name="Morin E."/>
            <person name="Otillar R."/>
            <person name="Lindquist E.A."/>
            <person name="Sun H."/>
            <person name="LaButti K.M."/>
            <person name="Schmutz J."/>
            <person name="Jabbour D."/>
            <person name="Luo H."/>
            <person name="Baker S.E."/>
            <person name="Pisabarro A.G."/>
            <person name="Walton J.D."/>
            <person name="Blanchette R.A."/>
            <person name="Henrissat B."/>
            <person name="Martin F."/>
            <person name="Cullen D."/>
            <person name="Hibbett D.S."/>
            <person name="Grigoriev I.V."/>
        </authorList>
    </citation>
    <scope>NUCLEOTIDE SEQUENCE [LARGE SCALE GENOMIC DNA]</scope>
    <source>
        <strain evidence="4">CBS 339.88</strain>
    </source>
</reference>
<dbReference type="InterPro" id="IPR056884">
    <property type="entry name" value="NPHP3-like_N"/>
</dbReference>
<evidence type="ECO:0000313" key="4">
    <source>
        <dbReference type="Proteomes" id="UP000027222"/>
    </source>
</evidence>
<dbReference type="EMBL" id="KL142383">
    <property type="protein sequence ID" value="KDR74226.1"/>
    <property type="molecule type" value="Genomic_DNA"/>
</dbReference>
<evidence type="ECO:0000313" key="3">
    <source>
        <dbReference type="EMBL" id="KDR74226.1"/>
    </source>
</evidence>
<keyword evidence="1" id="KW-0677">Repeat</keyword>
<dbReference type="PROSITE" id="PS50837">
    <property type="entry name" value="NACHT"/>
    <property type="match status" value="1"/>
</dbReference>
<dbReference type="InterPro" id="IPR027417">
    <property type="entry name" value="P-loop_NTPase"/>
</dbReference>
<protein>
    <recommendedName>
        <fullName evidence="2">NACHT domain-containing protein</fullName>
    </recommendedName>
</protein>
<evidence type="ECO:0000256" key="1">
    <source>
        <dbReference type="ARBA" id="ARBA00022737"/>
    </source>
</evidence>
<keyword evidence="4" id="KW-1185">Reference proteome</keyword>
<dbReference type="Proteomes" id="UP000027222">
    <property type="component" value="Unassembled WGS sequence"/>
</dbReference>
<dbReference type="STRING" id="685588.A0A067STK0"/>